<dbReference type="PANTHER" id="PTHR47679">
    <property type="entry name" value="PROTEIN TORNADO 1"/>
    <property type="match status" value="1"/>
</dbReference>
<sequence length="377" mass="42459">MSLLHRSVFHRREKNKKSHDRPLPPRQILPVSSIQAGAHGGQISDLVVDRLKRNDPELTRLTLDRALDCYVRQSFKELLEAFCGNAMVQAVHLGPYFYGSLTDAQLADVFKAMGAAFVNLEVLTIGTLERTYTVIPGASLGQLVKSAHKLNILRVERFVSVSNDDLQMLANCFKRHPSLQRISIPFLHYEGGEEPQNMDPLFTAIATLPKLESLQIGLSPPCYDQLHEYSLCSLSTFALSSIITSKTLTWFALHHFDLSDVHVMAMATSLASDSSRLRILDLPGNRKVTTLGWQSLLSALQQNCYLETIELYAPREAQSTRRAVYVHLRLNRNGRRLALRDELISKREWLDTIGNSYSNDLLAVYVLLRDNPSICCP</sequence>
<dbReference type="PANTHER" id="PTHR47679:SF2">
    <property type="entry name" value="C-TERMINAL OF ROC (COR) DOMAIN-CONTAINING PROTEIN"/>
    <property type="match status" value="1"/>
</dbReference>
<dbReference type="Gene3D" id="3.80.10.10">
    <property type="entry name" value="Ribonuclease Inhibitor"/>
    <property type="match status" value="1"/>
</dbReference>
<dbReference type="EMBL" id="OU594950">
    <property type="protein sequence ID" value="CAG9294740.1"/>
    <property type="molecule type" value="Genomic_DNA"/>
</dbReference>
<reference evidence="1" key="1">
    <citation type="submission" date="2022-02" db="EMBL/GenBank/DDBJ databases">
        <authorList>
            <person name="Giguere J D."/>
        </authorList>
    </citation>
    <scope>NUCLEOTIDE SEQUENCE</scope>
    <source>
        <strain evidence="1">CCAP 1055/1</strain>
    </source>
</reference>
<name>A0A8J9THC0_PHATR</name>
<organism evidence="1">
    <name type="scientific">Phaeodactylum tricornutum</name>
    <name type="common">Diatom</name>
    <dbReference type="NCBI Taxonomy" id="2850"/>
    <lineage>
        <taxon>Eukaryota</taxon>
        <taxon>Sar</taxon>
        <taxon>Stramenopiles</taxon>
        <taxon>Ochrophyta</taxon>
        <taxon>Bacillariophyta</taxon>
        <taxon>Bacillariophyceae</taxon>
        <taxon>Bacillariophycidae</taxon>
        <taxon>Naviculales</taxon>
        <taxon>Phaeodactylaceae</taxon>
        <taxon>Phaeodactylum</taxon>
    </lineage>
</organism>
<gene>
    <name evidence="1" type="ORF">PTTT1_LOCUS55678</name>
</gene>
<proteinExistence type="predicted"/>
<accession>A0A8J9THC0</accession>
<dbReference type="InterPro" id="IPR032675">
    <property type="entry name" value="LRR_dom_sf"/>
</dbReference>
<dbReference type="Proteomes" id="UP000836788">
    <property type="component" value="Chromosome 9"/>
</dbReference>
<dbReference type="AlphaFoldDB" id="A0A8J9THC0"/>
<evidence type="ECO:0000313" key="1">
    <source>
        <dbReference type="EMBL" id="CAG9294740.1"/>
    </source>
</evidence>
<protein>
    <submittedName>
        <fullName evidence="1">Uncharacterized protein</fullName>
    </submittedName>
</protein>
<dbReference type="SUPFAM" id="SSF52047">
    <property type="entry name" value="RNI-like"/>
    <property type="match status" value="1"/>
</dbReference>